<keyword evidence="1" id="KW-0677">Repeat</keyword>
<dbReference type="Proteomes" id="UP000061809">
    <property type="component" value="Chromosome"/>
</dbReference>
<dbReference type="EMBL" id="CP012801">
    <property type="protein sequence ID" value="ALJ60406.1"/>
    <property type="molecule type" value="Genomic_DNA"/>
</dbReference>
<protein>
    <submittedName>
        <fullName evidence="5">Tetratricopeptide repeat protein</fullName>
    </submittedName>
</protein>
<proteinExistence type="predicted"/>
<evidence type="ECO:0000256" key="2">
    <source>
        <dbReference type="ARBA" id="ARBA00022803"/>
    </source>
</evidence>
<dbReference type="RefSeq" id="WP_029426547.1">
    <property type="nucleotide sequence ID" value="NZ_CP012801.1"/>
</dbReference>
<keyword evidence="2 3" id="KW-0802">TPR repeat</keyword>
<dbReference type="PROSITE" id="PS50005">
    <property type="entry name" value="TPR"/>
    <property type="match status" value="2"/>
</dbReference>
<feature type="domain" description="DUF5107" evidence="4">
    <location>
        <begin position="54"/>
        <end position="358"/>
    </location>
</feature>
<dbReference type="SMART" id="SM00028">
    <property type="entry name" value="TPR"/>
    <property type="match status" value="8"/>
</dbReference>
<evidence type="ECO:0000313" key="5">
    <source>
        <dbReference type="EMBL" id="ALJ60406.1"/>
    </source>
</evidence>
<evidence type="ECO:0000259" key="4">
    <source>
        <dbReference type="Pfam" id="PF17128"/>
    </source>
</evidence>
<evidence type="ECO:0000313" key="6">
    <source>
        <dbReference type="Proteomes" id="UP000061809"/>
    </source>
</evidence>
<feature type="repeat" description="TPR" evidence="3">
    <location>
        <begin position="771"/>
        <end position="804"/>
    </location>
</feature>
<dbReference type="Pfam" id="PF17128">
    <property type="entry name" value="DUF5107"/>
    <property type="match status" value="1"/>
</dbReference>
<dbReference type="InterPro" id="IPR033396">
    <property type="entry name" value="DUF5107"/>
</dbReference>
<gene>
    <name evidence="5" type="ORF">BcellWH2_03169</name>
</gene>
<dbReference type="SUPFAM" id="SSF48452">
    <property type="entry name" value="TPR-like"/>
    <property type="match status" value="3"/>
</dbReference>
<name>A0A0P0GQU3_9BACE</name>
<dbReference type="PANTHER" id="PTHR44943">
    <property type="entry name" value="CELLULOSE SYNTHASE OPERON PROTEIN C"/>
    <property type="match status" value="1"/>
</dbReference>
<sequence>MEKITEYLIKPTLSEKGIVKVWKETIKLPTYEIGEEEKNPIFLEKRVYQGSSGVVYPYPVVEKICDEKKEKDYQAYFLENEYLKIMILPELGGRVQMAYDKVKKRHFVYYNQVIKPALVGLTGPWISGGIEFNWPQHHRPSTYLPTDCMIEENADGSKTVWCNEVERMFNTKGMQGFTLHPDKAYLEINVKVYNRTPFPQTFLWWANPAVVVNDHYHSVFPPDVHAVFDHGKRDVSNFPIATGIYYKQDYSEGVDISKYKNIPVPTSYMAIKSRYDFVGGYEEHVQAGLLHVADHHLSPGKKQWTWGNGDFGIAWDRNLTDEDGPYIELMTGVYTDNQPDFTWLQPYEEKSWKQYFLPYSEVGYVKNATKDFILNLDVAENTAHIIVYATGRQENIKVELRDITGKILFDKVTILSPENIFKSQVNIAEQLPENLILSLYDNNGKLLLEYKADKPEIKPTPDPAKAAKQPKEIASTEQLFLTGLHLEQYRHATYDPMAYYMEALEREPGDIRCNNAVGLLNMRRGKFEEAEQYFHTAIKTLTERNPNPYDGEPYYNLGWSLKMQGKYDEAYSAYYKATWNAAWRDAGYFGVAQIDSIRKDWNAALEHVDLALIHNWHNHKARQLKASILRHSGETEKALKFIEESLTIDKFNLGCRFEKYFIGNNLTELQEMTSMLNGSVHNYIEYAFDFASAGMYEEASQIMHIYMEGRTDVYPMAAYMLGYFASRSGNEEVARQWYQKAQSLSPDKCFPNRIDEINVLTDAMRMNPADYKAPYYLGNFWYAHRRYEEAISCWEKSVEINNQFPTALRNLSLAYYNKRNKKEEARQLLEKAFELDKTDSRIFMELDQLYKKMGRAHVERLALLEEHLDLVEQRDDLCIERITLYNLLGDYEKAKDLISNRKFHPWEGGEGKVTGQYILCRVELAKKAIKENRYSEAVALLKETEFYPHNLGEGKLSNAEENEVDYYKGIAYQKLGNDAESTKYLMKATQGSTEPQQAFYYNDQQPDKIFYQGLAWRALGEENKARSRFNKLIDHGKKHLFDDCKIDYFAVSLPELAIWEDNLNIRNQIHCYYVMALGYSGLGKEELAEEYYEKVKRLDVNKQVFRM</sequence>
<dbReference type="PANTHER" id="PTHR44943:SF8">
    <property type="entry name" value="TPR REPEAT-CONTAINING PROTEIN MJ0263"/>
    <property type="match status" value="1"/>
</dbReference>
<dbReference type="InterPro" id="IPR051685">
    <property type="entry name" value="Ycf3/AcsC/BcsC/TPR_MFPF"/>
</dbReference>
<dbReference type="KEGG" id="bcel:BcellWH2_03169"/>
<dbReference type="Pfam" id="PF13181">
    <property type="entry name" value="TPR_8"/>
    <property type="match status" value="4"/>
</dbReference>
<dbReference type="AlphaFoldDB" id="A0A0P0GQU3"/>
<dbReference type="Gene3D" id="1.25.40.10">
    <property type="entry name" value="Tetratricopeptide repeat domain"/>
    <property type="match status" value="4"/>
</dbReference>
<dbReference type="PATRIC" id="fig|246787.4.peg.3283"/>
<reference evidence="5 6" key="1">
    <citation type="journal article" date="2015" name="Science">
        <title>Genetic determinants of in vivo fitness and diet responsiveness in multiple human gut Bacteroides.</title>
        <authorList>
            <person name="Wu M."/>
            <person name="McNulty N.P."/>
            <person name="Rodionov D.A."/>
            <person name="Khoroshkin M.S."/>
            <person name="Griffin N.W."/>
            <person name="Cheng J."/>
            <person name="Latreille P."/>
            <person name="Kerstetter R.A."/>
            <person name="Terrapon N."/>
            <person name="Henrissat B."/>
            <person name="Osterman A.L."/>
            <person name="Gordon J.I."/>
        </authorList>
    </citation>
    <scope>NUCLEOTIDE SEQUENCE [LARGE SCALE GENOMIC DNA]</scope>
    <source>
        <strain evidence="5 6">WH2</strain>
    </source>
</reference>
<dbReference type="InterPro" id="IPR019734">
    <property type="entry name" value="TPR_rpt"/>
</dbReference>
<accession>A0A0P0GQU3</accession>
<evidence type="ECO:0000256" key="3">
    <source>
        <dbReference type="PROSITE-ProRule" id="PRU00339"/>
    </source>
</evidence>
<organism evidence="5 6">
    <name type="scientific">Bacteroides cellulosilyticus</name>
    <dbReference type="NCBI Taxonomy" id="246787"/>
    <lineage>
        <taxon>Bacteria</taxon>
        <taxon>Pseudomonadati</taxon>
        <taxon>Bacteroidota</taxon>
        <taxon>Bacteroidia</taxon>
        <taxon>Bacteroidales</taxon>
        <taxon>Bacteroidaceae</taxon>
        <taxon>Bacteroides</taxon>
    </lineage>
</organism>
<evidence type="ECO:0000256" key="1">
    <source>
        <dbReference type="ARBA" id="ARBA00022737"/>
    </source>
</evidence>
<feature type="repeat" description="TPR" evidence="3">
    <location>
        <begin position="715"/>
        <end position="748"/>
    </location>
</feature>
<dbReference type="InterPro" id="IPR011990">
    <property type="entry name" value="TPR-like_helical_dom_sf"/>
</dbReference>